<dbReference type="NCBIfam" id="TIGR00229">
    <property type="entry name" value="sensory_box"/>
    <property type="match status" value="1"/>
</dbReference>
<evidence type="ECO:0000259" key="3">
    <source>
        <dbReference type="PROSITE" id="PS50113"/>
    </source>
</evidence>
<dbReference type="PROSITE" id="PS50112">
    <property type="entry name" value="PAS"/>
    <property type="match status" value="1"/>
</dbReference>
<dbReference type="SUPFAM" id="SSF55785">
    <property type="entry name" value="PYP-like sensor domain (PAS domain)"/>
    <property type="match status" value="1"/>
</dbReference>
<accession>A0ABS1VBY7</accession>
<dbReference type="SMART" id="SM00065">
    <property type="entry name" value="GAF"/>
    <property type="match status" value="1"/>
</dbReference>
<dbReference type="Pfam" id="PF00989">
    <property type="entry name" value="PAS"/>
    <property type="match status" value="1"/>
</dbReference>
<dbReference type="InterPro" id="IPR003018">
    <property type="entry name" value="GAF"/>
</dbReference>
<dbReference type="SUPFAM" id="SSF55781">
    <property type="entry name" value="GAF domain-like"/>
    <property type="match status" value="1"/>
</dbReference>
<dbReference type="InterPro" id="IPR000700">
    <property type="entry name" value="PAS-assoc_C"/>
</dbReference>
<evidence type="ECO:0000259" key="2">
    <source>
        <dbReference type="PROSITE" id="PS50112"/>
    </source>
</evidence>
<feature type="region of interest" description="Disordered" evidence="1">
    <location>
        <begin position="296"/>
        <end position="316"/>
    </location>
</feature>
<name>A0ABS1VBY7_9PROT</name>
<dbReference type="Pfam" id="PF01590">
    <property type="entry name" value="GAF"/>
    <property type="match status" value="1"/>
</dbReference>
<sequence length="316" mass="35295">MPDIEQMVRRQRLLADFGDLALRSESFDEVLAEACRLVAEALDTGRAKILEIDGNSQTLLVRAGVGWNPNIVGKLRLPMGEHSSETFAILAGKPVITQDIRKENRFELPLFIQEAGVVALANVPVFLPGGRTYGLLQVDATEPRDFGAEDTEFLRTYATILGPVIDRLRKVRKLEATEERFRLIVDNALDYAIFVTDAEDRITDWLPGAEAVFGWSAEEAVGQPASLIFTPEDRADHVDRDEVETARREGTAPNRRWHLRKDGARVFIDGTVKALRGDGGAVRGFLKVGQDVTERRRTEEALRESEARFRHMADSA</sequence>
<organism evidence="4 5">
    <name type="scientific">Belnapia mucosa</name>
    <dbReference type="NCBI Taxonomy" id="2804532"/>
    <lineage>
        <taxon>Bacteria</taxon>
        <taxon>Pseudomonadati</taxon>
        <taxon>Pseudomonadota</taxon>
        <taxon>Alphaproteobacteria</taxon>
        <taxon>Acetobacterales</taxon>
        <taxon>Roseomonadaceae</taxon>
        <taxon>Belnapia</taxon>
    </lineage>
</organism>
<dbReference type="PANTHER" id="PTHR44757">
    <property type="entry name" value="DIGUANYLATE CYCLASE DGCP"/>
    <property type="match status" value="1"/>
</dbReference>
<dbReference type="PANTHER" id="PTHR44757:SF2">
    <property type="entry name" value="BIOFILM ARCHITECTURE MAINTENANCE PROTEIN MBAA"/>
    <property type="match status" value="1"/>
</dbReference>
<feature type="domain" description="PAS" evidence="2">
    <location>
        <begin position="177"/>
        <end position="250"/>
    </location>
</feature>
<proteinExistence type="predicted"/>
<reference evidence="4 5" key="1">
    <citation type="submission" date="2021-01" db="EMBL/GenBank/DDBJ databases">
        <title>Belnapia mucosa sp. nov. and Belnapia arida sp. nov., isolated from the Tabernas Desert (Almeria, Spain).</title>
        <authorList>
            <person name="Molina-Menor E."/>
            <person name="Vidal-Verdu A."/>
            <person name="Calonge A."/>
            <person name="Satari L."/>
            <person name="Pereto Magraner J."/>
            <person name="Porcar Miralles M."/>
        </authorList>
    </citation>
    <scope>NUCLEOTIDE SEQUENCE [LARGE SCALE GENOMIC DNA]</scope>
    <source>
        <strain evidence="4 5">T6</strain>
    </source>
</reference>
<dbReference type="InterPro" id="IPR000014">
    <property type="entry name" value="PAS"/>
</dbReference>
<dbReference type="SMART" id="SM00091">
    <property type="entry name" value="PAS"/>
    <property type="match status" value="1"/>
</dbReference>
<gene>
    <name evidence="4" type="ORF">JMJ55_28130</name>
</gene>
<comment type="caution">
    <text evidence="4">The sequence shown here is derived from an EMBL/GenBank/DDBJ whole genome shotgun (WGS) entry which is preliminary data.</text>
</comment>
<dbReference type="RefSeq" id="WP_202828927.1">
    <property type="nucleotide sequence ID" value="NZ_JAEUXJ010000029.1"/>
</dbReference>
<dbReference type="InterPro" id="IPR035965">
    <property type="entry name" value="PAS-like_dom_sf"/>
</dbReference>
<protein>
    <submittedName>
        <fullName evidence="4">PAS domain S-box protein</fullName>
    </submittedName>
</protein>
<dbReference type="InterPro" id="IPR029016">
    <property type="entry name" value="GAF-like_dom_sf"/>
</dbReference>
<keyword evidence="5" id="KW-1185">Reference proteome</keyword>
<dbReference type="Proteomes" id="UP000606490">
    <property type="component" value="Unassembled WGS sequence"/>
</dbReference>
<feature type="non-terminal residue" evidence="4">
    <location>
        <position position="316"/>
    </location>
</feature>
<feature type="domain" description="PAC" evidence="3">
    <location>
        <begin position="252"/>
        <end position="304"/>
    </location>
</feature>
<evidence type="ECO:0000313" key="5">
    <source>
        <dbReference type="Proteomes" id="UP000606490"/>
    </source>
</evidence>
<dbReference type="CDD" id="cd00130">
    <property type="entry name" value="PAS"/>
    <property type="match status" value="1"/>
</dbReference>
<dbReference type="InterPro" id="IPR052155">
    <property type="entry name" value="Biofilm_reg_signaling"/>
</dbReference>
<dbReference type="Gene3D" id="3.30.450.20">
    <property type="entry name" value="PAS domain"/>
    <property type="match status" value="1"/>
</dbReference>
<dbReference type="PROSITE" id="PS50113">
    <property type="entry name" value="PAC"/>
    <property type="match status" value="1"/>
</dbReference>
<evidence type="ECO:0000313" key="4">
    <source>
        <dbReference type="EMBL" id="MBL6459195.1"/>
    </source>
</evidence>
<dbReference type="Gene3D" id="3.30.450.40">
    <property type="match status" value="1"/>
</dbReference>
<dbReference type="InterPro" id="IPR013767">
    <property type="entry name" value="PAS_fold"/>
</dbReference>
<evidence type="ECO:0000256" key="1">
    <source>
        <dbReference type="SAM" id="MobiDB-lite"/>
    </source>
</evidence>
<dbReference type="EMBL" id="JAEUXJ010000029">
    <property type="protein sequence ID" value="MBL6459195.1"/>
    <property type="molecule type" value="Genomic_DNA"/>
</dbReference>